<feature type="region of interest" description="Disordered" evidence="2">
    <location>
        <begin position="667"/>
        <end position="734"/>
    </location>
</feature>
<reference evidence="4" key="1">
    <citation type="submission" date="2019-10" db="EMBL/GenBank/DDBJ databases">
        <authorList>
            <person name="Zhang R."/>
            <person name="Pan Y."/>
            <person name="Wang J."/>
            <person name="Ma R."/>
            <person name="Yu S."/>
        </authorList>
    </citation>
    <scope>NUCLEOTIDE SEQUENCE</scope>
    <source>
        <strain evidence="4">LA-IB0</strain>
        <tissue evidence="4">Leaf</tissue>
    </source>
</reference>
<feature type="compositionally biased region" description="Polar residues" evidence="2">
    <location>
        <begin position="1142"/>
        <end position="1165"/>
    </location>
</feature>
<proteinExistence type="predicted"/>
<accession>A0AAV6W6D8</accession>
<feature type="compositionally biased region" description="Pro residues" evidence="2">
    <location>
        <begin position="1098"/>
        <end position="1110"/>
    </location>
</feature>
<evidence type="ECO:0000256" key="2">
    <source>
        <dbReference type="SAM" id="MobiDB-lite"/>
    </source>
</evidence>
<dbReference type="Proteomes" id="UP000826271">
    <property type="component" value="Unassembled WGS sequence"/>
</dbReference>
<evidence type="ECO:0000259" key="3">
    <source>
        <dbReference type="Pfam" id="PF13952"/>
    </source>
</evidence>
<dbReference type="Pfam" id="PF03004">
    <property type="entry name" value="Transposase_24"/>
    <property type="match status" value="1"/>
</dbReference>
<dbReference type="InterPro" id="IPR004252">
    <property type="entry name" value="Probable_transposase_24"/>
</dbReference>
<dbReference type="AlphaFoldDB" id="A0AAV6W6D8"/>
<feature type="compositionally biased region" description="Acidic residues" evidence="2">
    <location>
        <begin position="684"/>
        <end position="711"/>
    </location>
</feature>
<protein>
    <recommendedName>
        <fullName evidence="3">DUF4216 domain-containing protein</fullName>
    </recommendedName>
</protein>
<keyword evidence="5" id="KW-1185">Reference proteome</keyword>
<keyword evidence="1" id="KW-0175">Coiled coil</keyword>
<evidence type="ECO:0000313" key="4">
    <source>
        <dbReference type="EMBL" id="KAG8362837.1"/>
    </source>
</evidence>
<feature type="region of interest" description="Disordered" evidence="2">
    <location>
        <begin position="1133"/>
        <end position="1165"/>
    </location>
</feature>
<feature type="compositionally biased region" description="Polar residues" evidence="2">
    <location>
        <begin position="1054"/>
        <end position="1070"/>
    </location>
</feature>
<evidence type="ECO:0000313" key="5">
    <source>
        <dbReference type="Proteomes" id="UP000826271"/>
    </source>
</evidence>
<feature type="region of interest" description="Disordered" evidence="2">
    <location>
        <begin position="1051"/>
        <end position="1110"/>
    </location>
</feature>
<feature type="coiled-coil region" evidence="1">
    <location>
        <begin position="1003"/>
        <end position="1040"/>
    </location>
</feature>
<dbReference type="PANTHER" id="PTHR10775">
    <property type="entry name" value="OS08G0208400 PROTEIN"/>
    <property type="match status" value="1"/>
</dbReference>
<organism evidence="4 5">
    <name type="scientific">Buddleja alternifolia</name>
    <dbReference type="NCBI Taxonomy" id="168488"/>
    <lineage>
        <taxon>Eukaryota</taxon>
        <taxon>Viridiplantae</taxon>
        <taxon>Streptophyta</taxon>
        <taxon>Embryophyta</taxon>
        <taxon>Tracheophyta</taxon>
        <taxon>Spermatophyta</taxon>
        <taxon>Magnoliopsida</taxon>
        <taxon>eudicotyledons</taxon>
        <taxon>Gunneridae</taxon>
        <taxon>Pentapetalae</taxon>
        <taxon>asterids</taxon>
        <taxon>lamiids</taxon>
        <taxon>Lamiales</taxon>
        <taxon>Scrophulariaceae</taxon>
        <taxon>Buddlejeae</taxon>
        <taxon>Buddleja</taxon>
    </lineage>
</organism>
<dbReference type="PANTHER" id="PTHR10775:SF182">
    <property type="entry name" value="TRANSPOSON, EN_SPM-LIKE, TRANSPOSASE-ASSOCIATED DOMAIN PROTEIN-RELATED"/>
    <property type="match status" value="1"/>
</dbReference>
<dbReference type="Pfam" id="PF13952">
    <property type="entry name" value="DUF4216"/>
    <property type="match status" value="1"/>
</dbReference>
<name>A0AAV6W6D8_9LAMI</name>
<gene>
    <name evidence="4" type="ORF">BUALT_BualtUnG0032200</name>
</gene>
<feature type="compositionally biased region" description="Pro residues" evidence="2">
    <location>
        <begin position="1074"/>
        <end position="1084"/>
    </location>
</feature>
<sequence>MNLMSEPIIFESTTQDNHDPFTEMVIDAAGLEFDWNTRNEPKRPNPTAEKFFNLKDAVDSPLWSGCEDYSELSALSELLNIKSESNLSERHFNRFLKAFGQMLPKGHKLPDSFYSSKKVVAPLGLGVEKIDACENDCMLYSKDDNKLQECNICQHPRFKPKKRGGKKKEKDIPHKQLSYLPLISRLQRLYTSKTTAEHMRWHKESLGEEGKLLHPRDGEAWKHFDRTHPTFAAETRNVGVHMFLPLDHPYRYQKDNFTKGMIEKDSSIIRLTGEELEVVVASLPNIEFGRTKEKERIEGFGETHNWLKRSIFWDLPYWRANLIRHNLDVMHIEKNMFDNVFNTVMDVKASYTLTKEERLMVMKWIKNLRLPDGYASNLARCVNLDDCSLHGMKCHDCHVFMERLLPLALRDLLPEPVWNALTELRRNDNVNQGESSSRLSVFKSIGRPFSPKNPTRTLSPPEKAASTIYILLNCPEISEYVELYDAEKQAQIPNLTYKALGVMHNKEFATWFCNYVQNPSNQITDKDIKQFSRGFSSIVKRWNGYFVNGYRFHTLEYGETKSTMNSGVWNTVILFKCKWFDSGKHGTKVHSRYKLVDVNYNRTMAEDNPFVLASQCHQVYFASYPWRKKATDRNWLAVFKETNSDPARVILDNELDDVAILTDVNRQEEEVNPVELQPSRREFEEEFESDELEVGSIDFSEEESEDEESENENNLTSDDTTRGGKSKRPFVVPSHEVDQGHVSFTSMMIAKMNHLGDLELGLNNDVDGEQELVDDVAEDVDEEEVEEERHTSEQHVEANLGIKDKIERDDKGREILVIQEKCFISVAAPRSMLGDMRGWFTKPWPTFNKILEDVKRNLFGKFRSFSAEMMRLRKKSRSATPPDYMRSDILEDLWDIWESPKFKKLQENNRKNRVSDRDGIGVALSSAGTISIAHHAQRMETYTKLKESHSQSCGDAVLSPQASSTFIPEAWAKASGGAKNGRCYGFGKSYSDSFTSFGTIPSNNSSQAEVDQLKERMQELEKEQQEIKANLSELLALTRANHANLSGQHFFPGQYSTASPGQQSASTSVGQHPPLAPIPAPYPTPAHSQYPAIGSRQFPPPPPDYYPAPPSGYFMPPASASIPTQLHVADNYLKAGQHFPVHSQSSDQLPSPGQHNSSSQRHSQE</sequence>
<dbReference type="InterPro" id="IPR025312">
    <property type="entry name" value="DUF4216"/>
</dbReference>
<dbReference type="EMBL" id="WHWC01000245">
    <property type="protein sequence ID" value="KAG8362837.1"/>
    <property type="molecule type" value="Genomic_DNA"/>
</dbReference>
<evidence type="ECO:0000256" key="1">
    <source>
        <dbReference type="SAM" id="Coils"/>
    </source>
</evidence>
<feature type="domain" description="DUF4216" evidence="3">
    <location>
        <begin position="569"/>
        <end position="636"/>
    </location>
</feature>
<comment type="caution">
    <text evidence="4">The sequence shown here is derived from an EMBL/GenBank/DDBJ whole genome shotgun (WGS) entry which is preliminary data.</text>
</comment>